<dbReference type="SUPFAM" id="SSF52096">
    <property type="entry name" value="ClpP/crotonase"/>
    <property type="match status" value="1"/>
</dbReference>
<comment type="caution">
    <text evidence="1">The sequence shown here is derived from an EMBL/GenBank/DDBJ whole genome shotgun (WGS) entry which is preliminary data.</text>
</comment>
<dbReference type="InterPro" id="IPR029045">
    <property type="entry name" value="ClpP/crotonase-like_dom_sf"/>
</dbReference>
<gene>
    <name evidence="1" type="ORF">Ocin01_12338</name>
</gene>
<dbReference type="Gene3D" id="3.90.226.10">
    <property type="entry name" value="2-enoyl-CoA Hydratase, Chain A, domain 1"/>
    <property type="match status" value="1"/>
</dbReference>
<sequence>MGLGGPLPILPSTTRSHPVDREIQFFPTKAPYDQIFTRWTVPHPALAQTVVCVELVLEAFRVGVIAVETRTVELNLPADPPTLTLKAKTVSQAGKASYP</sequence>
<dbReference type="AlphaFoldDB" id="A0A1D2MMQ2"/>
<dbReference type="EMBL" id="LJIJ01000820">
    <property type="protein sequence ID" value="ODM94340.1"/>
    <property type="molecule type" value="Genomic_DNA"/>
</dbReference>
<keyword evidence="2" id="KW-1185">Reference proteome</keyword>
<evidence type="ECO:0000313" key="1">
    <source>
        <dbReference type="EMBL" id="ODM94340.1"/>
    </source>
</evidence>
<dbReference type="OrthoDB" id="14612at2759"/>
<accession>A0A1D2MMQ2</accession>
<evidence type="ECO:0000313" key="2">
    <source>
        <dbReference type="Proteomes" id="UP000094527"/>
    </source>
</evidence>
<protein>
    <submittedName>
        <fullName evidence="1">Acetyl-CoA carboxylase 2</fullName>
    </submittedName>
</protein>
<name>A0A1D2MMQ2_ORCCI</name>
<reference evidence="1 2" key="1">
    <citation type="journal article" date="2016" name="Genome Biol. Evol.">
        <title>Gene Family Evolution Reflects Adaptation to Soil Environmental Stressors in the Genome of the Collembolan Orchesella cincta.</title>
        <authorList>
            <person name="Faddeeva-Vakhrusheva A."/>
            <person name="Derks M.F."/>
            <person name="Anvar S.Y."/>
            <person name="Agamennone V."/>
            <person name="Suring W."/>
            <person name="Smit S."/>
            <person name="van Straalen N.M."/>
            <person name="Roelofs D."/>
        </authorList>
    </citation>
    <scope>NUCLEOTIDE SEQUENCE [LARGE SCALE GENOMIC DNA]</scope>
    <source>
        <tissue evidence="1">Mixed pool</tissue>
    </source>
</reference>
<dbReference type="STRING" id="48709.A0A1D2MMQ2"/>
<dbReference type="Proteomes" id="UP000094527">
    <property type="component" value="Unassembled WGS sequence"/>
</dbReference>
<proteinExistence type="predicted"/>
<organism evidence="1 2">
    <name type="scientific">Orchesella cincta</name>
    <name type="common">Springtail</name>
    <name type="synonym">Podura cincta</name>
    <dbReference type="NCBI Taxonomy" id="48709"/>
    <lineage>
        <taxon>Eukaryota</taxon>
        <taxon>Metazoa</taxon>
        <taxon>Ecdysozoa</taxon>
        <taxon>Arthropoda</taxon>
        <taxon>Hexapoda</taxon>
        <taxon>Collembola</taxon>
        <taxon>Entomobryomorpha</taxon>
        <taxon>Entomobryoidea</taxon>
        <taxon>Orchesellidae</taxon>
        <taxon>Orchesellinae</taxon>
        <taxon>Orchesella</taxon>
    </lineage>
</organism>